<comment type="similarity">
    <text evidence="2">Belongs to the anion exchanger (TC 2.A.31) family.</text>
</comment>
<feature type="transmembrane region" description="Helical" evidence="10">
    <location>
        <begin position="516"/>
        <end position="538"/>
    </location>
</feature>
<feature type="compositionally biased region" description="Basic and acidic residues" evidence="9">
    <location>
        <begin position="66"/>
        <end position="77"/>
    </location>
</feature>
<dbReference type="Gene3D" id="3.40.930.10">
    <property type="entry name" value="Mannitol-specific EII, Chain A"/>
    <property type="match status" value="1"/>
</dbReference>
<evidence type="ECO:0000256" key="2">
    <source>
        <dbReference type="ARBA" id="ARBA00010993"/>
    </source>
</evidence>
<evidence type="ECO:0000256" key="7">
    <source>
        <dbReference type="ARBA" id="ARBA00023065"/>
    </source>
</evidence>
<dbReference type="GO" id="GO:0005452">
    <property type="term" value="F:solute:inorganic anion antiporter activity"/>
    <property type="evidence" value="ECO:0007669"/>
    <property type="project" value="InterPro"/>
</dbReference>
<dbReference type="GO" id="GO:0008510">
    <property type="term" value="F:sodium:bicarbonate symporter activity"/>
    <property type="evidence" value="ECO:0007669"/>
    <property type="project" value="TreeGrafter"/>
</dbReference>
<dbReference type="SUPFAM" id="SSF55804">
    <property type="entry name" value="Phoshotransferase/anion transport protein"/>
    <property type="match status" value="1"/>
</dbReference>
<keyword evidence="5 10" id="KW-0812">Transmembrane</keyword>
<feature type="region of interest" description="Disordered" evidence="9">
    <location>
        <begin position="441"/>
        <end position="460"/>
    </location>
</feature>
<feature type="domain" description="Bicarbonate transporter-like transmembrane" evidence="11">
    <location>
        <begin position="487"/>
        <end position="563"/>
    </location>
</feature>
<dbReference type="GO" id="GO:0051453">
    <property type="term" value="P:regulation of intracellular pH"/>
    <property type="evidence" value="ECO:0007669"/>
    <property type="project" value="TreeGrafter"/>
</dbReference>
<feature type="transmembrane region" description="Helical" evidence="10">
    <location>
        <begin position="871"/>
        <end position="889"/>
    </location>
</feature>
<evidence type="ECO:0000256" key="4">
    <source>
        <dbReference type="ARBA" id="ARBA00022475"/>
    </source>
</evidence>
<feature type="transmembrane region" description="Helical" evidence="10">
    <location>
        <begin position="776"/>
        <end position="806"/>
    </location>
</feature>
<feature type="compositionally biased region" description="Basic residues" evidence="9">
    <location>
        <begin position="48"/>
        <end position="65"/>
    </location>
</feature>
<sequence>MTTSTKEAEPKVEAAKDPGAFQPCHPYYGEKDFEGHRAHSMYVGVPVRNRRNHHRRHGRGHRRKTNEKEGDKEDDKPGTPPSQRVHFILGEDDDDGSVHPIFSEMIELYTHDDGDMEWRETARWVKFEEDVEEGGNRWSKPHVATLSLHSLFELRRFLMYGAVHLTMEAQTMESICDLVIEHWGNNNMVSFEHRDKVKELLLLRHRHQHERRRDREGTSSANMARLPIIRSLAEIGRSYSTNKSECALVPPQLPNFILMNLLLHNLRALEQGGNLCSLVLLDNPGLSFHLQYLKERLLILMEPCSKEFRNQNLQFMKKLPPNVEVCNILVAELDFLEQPMAAFIRLNSTYFLGDLSEIPAPTKFIFILLGPIIDGTNSSAALTSPTMSRFHEIGRAMGVLMSDEVFHEIAYKAKNRAHLLAGVDEFLDAVTVLPPGEWDPSIRIEPPGKTQSQEHRKHPEQATKIEVEVVDGEEKLREEMGLVRTGKLFGGLMNDVKRKTPFYASDFKDALSIQCIASYIFLYFACLTPIITFGGLLAEATENRMAAMESLVSGFVVGVAYALSQEMEYLTVRLWIGMWIGLILLVMVAFDTSYIVCYITRFTEESFATLIAFIFIYKIRVTISDFAVIIAIVSMTGADFAVGLKTPKLHVPREFKPTWSGRGWIIDPLDCPWWIIPLSVIPAILGTILIFMDQQITAVIVNRKENKLKKGCGYHLDLLVLACLIIINSLMGIPWFVAATVLSINHVNSLKLESEVAAPGEKPQFLGVREQRVTHLLIFVTIGLSVFLTSMLSFIPMPVLFGVFLYMGVSSLKGLQFFDRLLIMFMPAKYQPDYTFLRKVSYVPLRRIHCFTLIQLTCLAVLWLIKSFKQTSIFFPLMLVIIVGIRKALDFIFTSNELKVLDDLLPEFTRRKVEEAEELKKEIDVEPGRPEEQRKGLPVGPSGNLSIPLANGNIMRIPMNALNISEELSKTDMWRKIEKDDEKAVQINGKNRAANEAGTALEKQRLSQLPEEDEDDVGITITVNPPSSKDLRNQGDTSV</sequence>
<keyword evidence="7" id="KW-0406">Ion transport</keyword>
<feature type="domain" description="Band 3 cytoplasmic" evidence="12">
    <location>
        <begin position="99"/>
        <end position="440"/>
    </location>
</feature>
<dbReference type="Pfam" id="PF00955">
    <property type="entry name" value="HCO3_cotransp"/>
    <property type="match status" value="2"/>
</dbReference>
<feature type="transmembrane region" description="Helical" evidence="10">
    <location>
        <begin position="713"/>
        <end position="737"/>
    </location>
</feature>
<feature type="transmembrane region" description="Helical" evidence="10">
    <location>
        <begin position="545"/>
        <end position="564"/>
    </location>
</feature>
<reference evidence="13" key="1">
    <citation type="submission" date="2020-11" db="EMBL/GenBank/DDBJ databases">
        <authorList>
            <person name="Tran Van P."/>
        </authorList>
    </citation>
    <scope>NUCLEOTIDE SEQUENCE</scope>
</reference>
<evidence type="ECO:0000256" key="1">
    <source>
        <dbReference type="ARBA" id="ARBA00004651"/>
    </source>
</evidence>
<dbReference type="PANTHER" id="PTHR11453:SF36">
    <property type="entry name" value="ANION EXCHANGE PROTEIN"/>
    <property type="match status" value="1"/>
</dbReference>
<evidence type="ECO:0000256" key="9">
    <source>
        <dbReference type="SAM" id="MobiDB-lite"/>
    </source>
</evidence>
<name>A0A7R8W7Y5_9CRUS</name>
<dbReference type="PANTHER" id="PTHR11453">
    <property type="entry name" value="ANION EXCHANGE PROTEIN"/>
    <property type="match status" value="1"/>
</dbReference>
<comment type="subcellular location">
    <subcellularLocation>
        <location evidence="1">Cell membrane</location>
        <topology evidence="1">Multi-pass membrane protein</topology>
    </subcellularLocation>
</comment>
<keyword evidence="4" id="KW-1003">Cell membrane</keyword>
<dbReference type="GO" id="GO:0008509">
    <property type="term" value="F:monoatomic anion transmembrane transporter activity"/>
    <property type="evidence" value="ECO:0007669"/>
    <property type="project" value="InterPro"/>
</dbReference>
<feature type="compositionally biased region" description="Basic and acidic residues" evidence="9">
    <location>
        <begin position="922"/>
        <end position="935"/>
    </location>
</feature>
<dbReference type="PRINTS" id="PR01231">
    <property type="entry name" value="HCO3TRNSPORT"/>
</dbReference>
<feature type="domain" description="Bicarbonate transporter-like transmembrane" evidence="11">
    <location>
        <begin position="618"/>
        <end position="905"/>
    </location>
</feature>
<dbReference type="OrthoDB" id="1735926at2759"/>
<dbReference type="InterPro" id="IPR003020">
    <property type="entry name" value="HCO3_transpt_euk"/>
</dbReference>
<keyword evidence="8 10" id="KW-0472">Membrane</keyword>
<dbReference type="InterPro" id="IPR013769">
    <property type="entry name" value="Band3_cytoplasmic_dom"/>
</dbReference>
<evidence type="ECO:0000256" key="8">
    <source>
        <dbReference type="ARBA" id="ARBA00023136"/>
    </source>
</evidence>
<dbReference type="AlphaFoldDB" id="A0A7R8W7Y5"/>
<evidence type="ECO:0000256" key="3">
    <source>
        <dbReference type="ARBA" id="ARBA00022448"/>
    </source>
</evidence>
<organism evidence="13">
    <name type="scientific">Cyprideis torosa</name>
    <dbReference type="NCBI Taxonomy" id="163714"/>
    <lineage>
        <taxon>Eukaryota</taxon>
        <taxon>Metazoa</taxon>
        <taxon>Ecdysozoa</taxon>
        <taxon>Arthropoda</taxon>
        <taxon>Crustacea</taxon>
        <taxon>Oligostraca</taxon>
        <taxon>Ostracoda</taxon>
        <taxon>Podocopa</taxon>
        <taxon>Podocopida</taxon>
        <taxon>Cytherocopina</taxon>
        <taxon>Cytheroidea</taxon>
        <taxon>Cytherideidae</taxon>
        <taxon>Cyprideis</taxon>
    </lineage>
</organism>
<feature type="transmembrane region" description="Helical" evidence="10">
    <location>
        <begin position="607"/>
        <end position="633"/>
    </location>
</feature>
<evidence type="ECO:0000256" key="5">
    <source>
        <dbReference type="ARBA" id="ARBA00022692"/>
    </source>
</evidence>
<feature type="compositionally biased region" description="Basic and acidic residues" evidence="9">
    <location>
        <begin position="28"/>
        <end position="37"/>
    </location>
</feature>
<feature type="compositionally biased region" description="Basic and acidic residues" evidence="9">
    <location>
        <begin position="1"/>
        <end position="16"/>
    </location>
</feature>
<dbReference type="Gene3D" id="1.10.287.570">
    <property type="entry name" value="Helical hairpin bin"/>
    <property type="match status" value="1"/>
</dbReference>
<evidence type="ECO:0000256" key="6">
    <source>
        <dbReference type="ARBA" id="ARBA00022989"/>
    </source>
</evidence>
<proteinExistence type="inferred from homology"/>
<dbReference type="EMBL" id="OB660876">
    <property type="protein sequence ID" value="CAD7226618.1"/>
    <property type="molecule type" value="Genomic_DNA"/>
</dbReference>
<evidence type="ECO:0000259" key="12">
    <source>
        <dbReference type="Pfam" id="PF07565"/>
    </source>
</evidence>
<keyword evidence="3" id="KW-0813">Transport</keyword>
<dbReference type="InterPro" id="IPR011531">
    <property type="entry name" value="HCO3_transpt-like_TM_dom"/>
</dbReference>
<feature type="transmembrane region" description="Helical" evidence="10">
    <location>
        <begin position="848"/>
        <end position="865"/>
    </location>
</feature>
<feature type="transmembrane region" description="Helical" evidence="10">
    <location>
        <begin position="576"/>
        <end position="600"/>
    </location>
</feature>
<keyword evidence="6 10" id="KW-1133">Transmembrane helix</keyword>
<protein>
    <submittedName>
        <fullName evidence="13">Uncharacterized protein</fullName>
    </submittedName>
</protein>
<feature type="region of interest" description="Disordered" evidence="9">
    <location>
        <begin position="922"/>
        <end position="942"/>
    </location>
</feature>
<evidence type="ECO:0000313" key="13">
    <source>
        <dbReference type="EMBL" id="CAD7226618.1"/>
    </source>
</evidence>
<dbReference type="Pfam" id="PF07565">
    <property type="entry name" value="Band_3_cyto"/>
    <property type="match status" value="1"/>
</dbReference>
<evidence type="ECO:0000259" key="11">
    <source>
        <dbReference type="Pfam" id="PF00955"/>
    </source>
</evidence>
<feature type="transmembrane region" description="Helical" evidence="10">
    <location>
        <begin position="673"/>
        <end position="692"/>
    </location>
</feature>
<dbReference type="GO" id="GO:0005886">
    <property type="term" value="C:plasma membrane"/>
    <property type="evidence" value="ECO:0007669"/>
    <property type="project" value="UniProtKB-SubCell"/>
</dbReference>
<feature type="region of interest" description="Disordered" evidence="9">
    <location>
        <begin position="1"/>
        <end position="94"/>
    </location>
</feature>
<dbReference type="FunFam" id="1.10.287.570:FF:000001">
    <property type="entry name" value="Anion exchange protein"/>
    <property type="match status" value="1"/>
</dbReference>
<gene>
    <name evidence="13" type="ORF">CTOB1V02_LOCUS4535</name>
</gene>
<accession>A0A7R8W7Y5</accession>
<feature type="region of interest" description="Disordered" evidence="9">
    <location>
        <begin position="986"/>
        <end position="1039"/>
    </location>
</feature>
<evidence type="ECO:0000256" key="10">
    <source>
        <dbReference type="SAM" id="Phobius"/>
    </source>
</evidence>
<dbReference type="InterPro" id="IPR016152">
    <property type="entry name" value="PTrfase/Anion_transptr"/>
</dbReference>